<gene>
    <name evidence="2" type="ORF">FJQ98_12880</name>
</gene>
<dbReference type="RefSeq" id="WP_075807168.1">
    <property type="nucleotide sequence ID" value="NZ_CP067341.1"/>
</dbReference>
<organism evidence="2 3">
    <name type="scientific">Lysinibacillus agricola</name>
    <dbReference type="NCBI Taxonomy" id="2590012"/>
    <lineage>
        <taxon>Bacteria</taxon>
        <taxon>Bacillati</taxon>
        <taxon>Bacillota</taxon>
        <taxon>Bacilli</taxon>
        <taxon>Bacillales</taxon>
        <taxon>Bacillaceae</taxon>
        <taxon>Lysinibacillus</taxon>
    </lineage>
</organism>
<dbReference type="InterPro" id="IPR040921">
    <property type="entry name" value="Peptidase_S66C"/>
</dbReference>
<keyword evidence="3" id="KW-1185">Reference proteome</keyword>
<reference evidence="2 3" key="1">
    <citation type="submission" date="2020-01" db="EMBL/GenBank/DDBJ databases">
        <authorList>
            <person name="Liu G."/>
            <person name="Liu B."/>
        </authorList>
    </citation>
    <scope>NUCLEOTIDE SEQUENCE [LARGE SCALE GENOMIC DNA]</scope>
    <source>
        <strain evidence="2 3">FJAT-51161</strain>
    </source>
</reference>
<dbReference type="InterPro" id="IPR003507">
    <property type="entry name" value="S66_fam"/>
</dbReference>
<protein>
    <recommendedName>
        <fullName evidence="1">LD-carboxypeptidase C-terminal domain-containing protein</fullName>
    </recommendedName>
</protein>
<dbReference type="PANTHER" id="PTHR30237:SF5">
    <property type="entry name" value="CARBOXYPEPTIDASE VC_A0337-RELATED"/>
    <property type="match status" value="1"/>
</dbReference>
<dbReference type="PANTHER" id="PTHR30237">
    <property type="entry name" value="MURAMOYLTETRAPEPTIDE CARBOXYPEPTIDASE"/>
    <property type="match status" value="1"/>
</dbReference>
<dbReference type="Proteomes" id="UP000596049">
    <property type="component" value="Chromosome"/>
</dbReference>
<proteinExistence type="predicted"/>
<dbReference type="SUPFAM" id="SSF141986">
    <property type="entry name" value="LD-carboxypeptidase A C-terminal domain-like"/>
    <property type="match status" value="1"/>
</dbReference>
<evidence type="ECO:0000313" key="2">
    <source>
        <dbReference type="EMBL" id="QQP10209.1"/>
    </source>
</evidence>
<dbReference type="InterPro" id="IPR027461">
    <property type="entry name" value="Carboxypeptidase_A_C_sf"/>
</dbReference>
<feature type="domain" description="LD-carboxypeptidase C-terminal" evidence="1">
    <location>
        <begin position="48"/>
        <end position="118"/>
    </location>
</feature>
<dbReference type="Gene3D" id="3.50.30.60">
    <property type="entry name" value="LD-carboxypeptidase A C-terminal domain-like"/>
    <property type="match status" value="1"/>
</dbReference>
<evidence type="ECO:0000259" key="1">
    <source>
        <dbReference type="Pfam" id="PF17676"/>
    </source>
</evidence>
<evidence type="ECO:0000313" key="3">
    <source>
        <dbReference type="Proteomes" id="UP000596049"/>
    </source>
</evidence>
<dbReference type="EMBL" id="CP067341">
    <property type="protein sequence ID" value="QQP10209.1"/>
    <property type="molecule type" value="Genomic_DNA"/>
</dbReference>
<sequence>MFLHSLSIPYNMPIPPIWTDDRLNWLEKSTKKTQHPHSWITVQPGIAEGRLIGGNINTMYGFIGTPYFPQINEGDILLLEHTSKTIAVIEKKFAMLKLHGIFDKAAAIILCKYKQYDDLGSGRKPFDVLLEQLDGWMCYSYHR</sequence>
<name>A0ABX7AKL0_9BACI</name>
<dbReference type="Pfam" id="PF17676">
    <property type="entry name" value="Peptidase_S66C"/>
    <property type="match status" value="1"/>
</dbReference>
<accession>A0ABX7AKL0</accession>